<accession>A0A1Q4HD96</accession>
<dbReference type="STRING" id="1801.BRW64_13290"/>
<reference evidence="1 3" key="1">
    <citation type="submission" date="2016-09" db="EMBL/GenBank/DDBJ databases">
        <title>genome sequences of unsequenced Mycobacteria.</title>
        <authorList>
            <person name="Greninger A.L."/>
            <person name="Jerome K.R."/>
            <person name="Mcnair B."/>
            <person name="Wallis C."/>
            <person name="Fang F."/>
        </authorList>
    </citation>
    <scope>NUCLEOTIDE SEQUENCE [LARGE SCALE GENOMIC DNA]</scope>
    <source>
        <strain evidence="1 3">BM1</strain>
    </source>
</reference>
<protein>
    <submittedName>
        <fullName evidence="1">Uncharacterized protein</fullName>
    </submittedName>
</protein>
<dbReference type="EMBL" id="PDCR01000040">
    <property type="protein sequence ID" value="PEG51901.1"/>
    <property type="molecule type" value="Genomic_DNA"/>
</dbReference>
<evidence type="ECO:0000313" key="1">
    <source>
        <dbReference type="EMBL" id="OPE46687.1"/>
    </source>
</evidence>
<sequence>MDAWQSFEFYLPSSMPKAAVVDELRERVLTVAADRGDFVRDFRVNRLQRLDTGWNRWTVGYLPGPARIGRFQREMTEMRTGTA</sequence>
<gene>
    <name evidence="1" type="ORF">BV510_26035</name>
    <name evidence="2" type="ORF">CRI78_24035</name>
</gene>
<organism evidence="1 3">
    <name type="scientific">Mycolicibacterium diernhoferi</name>
    <dbReference type="NCBI Taxonomy" id="1801"/>
    <lineage>
        <taxon>Bacteria</taxon>
        <taxon>Bacillati</taxon>
        <taxon>Actinomycetota</taxon>
        <taxon>Actinomycetes</taxon>
        <taxon>Mycobacteriales</taxon>
        <taxon>Mycobacteriaceae</taxon>
        <taxon>Mycolicibacterium</taxon>
    </lineage>
</organism>
<keyword evidence="4" id="KW-1185">Reference proteome</keyword>
<dbReference type="Proteomes" id="UP000191039">
    <property type="component" value="Unassembled WGS sequence"/>
</dbReference>
<dbReference type="RefSeq" id="WP_073856715.1">
    <property type="nucleotide sequence ID" value="NZ_BAAATC010000008.1"/>
</dbReference>
<dbReference type="OrthoDB" id="4630891at2"/>
<reference evidence="2 4" key="2">
    <citation type="submission" date="2017-10" db="EMBL/GenBank/DDBJ databases">
        <title>The new phylogeny of genus Mycobacterium.</title>
        <authorList>
            <person name="Tortoli E."/>
            <person name="Trovato A."/>
            <person name="Cirillo D.M."/>
        </authorList>
    </citation>
    <scope>NUCLEOTIDE SEQUENCE [LARGE SCALE GENOMIC DNA]</scope>
    <source>
        <strain evidence="2 4">IP141170001</strain>
    </source>
</reference>
<dbReference type="Proteomes" id="UP000220340">
    <property type="component" value="Unassembled WGS sequence"/>
</dbReference>
<evidence type="ECO:0000313" key="4">
    <source>
        <dbReference type="Proteomes" id="UP000220340"/>
    </source>
</evidence>
<dbReference type="AlphaFoldDB" id="A0A1Q4HD96"/>
<comment type="caution">
    <text evidence="1">The sequence shown here is derived from an EMBL/GenBank/DDBJ whole genome shotgun (WGS) entry which is preliminary data.</text>
</comment>
<name>A0A1Q4HD96_9MYCO</name>
<dbReference type="EMBL" id="MIJD01000404">
    <property type="protein sequence ID" value="OPE46687.1"/>
    <property type="molecule type" value="Genomic_DNA"/>
</dbReference>
<evidence type="ECO:0000313" key="2">
    <source>
        <dbReference type="EMBL" id="PEG51901.1"/>
    </source>
</evidence>
<evidence type="ECO:0000313" key="3">
    <source>
        <dbReference type="Proteomes" id="UP000191039"/>
    </source>
</evidence>
<proteinExistence type="predicted"/>